<dbReference type="RefSeq" id="WP_377178890.1">
    <property type="nucleotide sequence ID" value="NZ_JBHTMY010000003.1"/>
</dbReference>
<reference evidence="3" key="1">
    <citation type="journal article" date="2019" name="Int. J. Syst. Evol. Microbiol.">
        <title>The Global Catalogue of Microorganisms (GCM) 10K type strain sequencing project: providing services to taxonomists for standard genome sequencing and annotation.</title>
        <authorList>
            <consortium name="The Broad Institute Genomics Platform"/>
            <consortium name="The Broad Institute Genome Sequencing Center for Infectious Disease"/>
            <person name="Wu L."/>
            <person name="Ma J."/>
        </authorList>
    </citation>
    <scope>NUCLEOTIDE SEQUENCE [LARGE SCALE GENOMIC DNA]</scope>
    <source>
        <strain evidence="3">CCUG 61485</strain>
    </source>
</reference>
<dbReference type="Proteomes" id="UP001597201">
    <property type="component" value="Unassembled WGS sequence"/>
</dbReference>
<evidence type="ECO:0000313" key="3">
    <source>
        <dbReference type="Proteomes" id="UP001597201"/>
    </source>
</evidence>
<organism evidence="2 3">
    <name type="scientific">Namhaeicola litoreus</name>
    <dbReference type="NCBI Taxonomy" id="1052145"/>
    <lineage>
        <taxon>Bacteria</taxon>
        <taxon>Pseudomonadati</taxon>
        <taxon>Bacteroidota</taxon>
        <taxon>Flavobacteriia</taxon>
        <taxon>Flavobacteriales</taxon>
        <taxon>Flavobacteriaceae</taxon>
        <taxon>Namhaeicola</taxon>
    </lineage>
</organism>
<dbReference type="EMBL" id="JBHTMY010000003">
    <property type="protein sequence ID" value="MFD1316096.1"/>
    <property type="molecule type" value="Genomic_DNA"/>
</dbReference>
<dbReference type="Pfam" id="PF00685">
    <property type="entry name" value="Sulfotransfer_1"/>
    <property type="match status" value="1"/>
</dbReference>
<evidence type="ECO:0000313" key="2">
    <source>
        <dbReference type="EMBL" id="MFD1316096.1"/>
    </source>
</evidence>
<gene>
    <name evidence="2" type="ORF">ACFQ39_10740</name>
</gene>
<dbReference type="Gene3D" id="3.40.50.300">
    <property type="entry name" value="P-loop containing nucleotide triphosphate hydrolases"/>
    <property type="match status" value="1"/>
</dbReference>
<feature type="domain" description="Sulfotransferase" evidence="1">
    <location>
        <begin position="25"/>
        <end position="266"/>
    </location>
</feature>
<accession>A0ABW3Y4D9</accession>
<evidence type="ECO:0000259" key="1">
    <source>
        <dbReference type="Pfam" id="PF00685"/>
    </source>
</evidence>
<comment type="caution">
    <text evidence="2">The sequence shown here is derived from an EMBL/GenBank/DDBJ whole genome shotgun (WGS) entry which is preliminary data.</text>
</comment>
<dbReference type="InterPro" id="IPR027417">
    <property type="entry name" value="P-loop_NTPase"/>
</dbReference>
<keyword evidence="3" id="KW-1185">Reference proteome</keyword>
<name>A0ABW3Y4D9_9FLAO</name>
<dbReference type="SUPFAM" id="SSF52540">
    <property type="entry name" value="P-loop containing nucleoside triphosphate hydrolases"/>
    <property type="match status" value="1"/>
</dbReference>
<sequence length="318" mass="37435">MKLNQSAALRFINKFSNIHLPSNKKNIFIFSMPRSGSTWLQELIWTQKGIKYCNEPLNIRDKKIRELSGITSWEELYDEENRNKLIKYFKKHCVGKINWMNPNPLRKNYNFFTDRMVFKIINGGEYLINEISDNCNGKVVYLIRHPIPVALSRKLLPRLETLCSKNVIGRFPADIQRLAMDINNNDDFLEKAILSWCIQNRIALEKRRSDWLIITYEQLVVDPRPIVDKMVSELELEDSEKIFNQLNIPSRVTVQSGKEKSHKIKNKENNESKDFIELWRSKVDSKKEAELFKIIDLFGLGDIYQKGSSYPSQKYLIR</sequence>
<proteinExistence type="predicted"/>
<dbReference type="InterPro" id="IPR000863">
    <property type="entry name" value="Sulfotransferase_dom"/>
</dbReference>
<protein>
    <submittedName>
        <fullName evidence="2">Sulfotransferase domain-containing protein</fullName>
    </submittedName>
</protein>